<organism evidence="2 3">
    <name type="scientific">Phaseolus angularis</name>
    <name type="common">Azuki bean</name>
    <name type="synonym">Vigna angularis</name>
    <dbReference type="NCBI Taxonomy" id="3914"/>
    <lineage>
        <taxon>Eukaryota</taxon>
        <taxon>Viridiplantae</taxon>
        <taxon>Streptophyta</taxon>
        <taxon>Embryophyta</taxon>
        <taxon>Tracheophyta</taxon>
        <taxon>Spermatophyta</taxon>
        <taxon>Magnoliopsida</taxon>
        <taxon>eudicotyledons</taxon>
        <taxon>Gunneridae</taxon>
        <taxon>Pentapetalae</taxon>
        <taxon>rosids</taxon>
        <taxon>fabids</taxon>
        <taxon>Fabales</taxon>
        <taxon>Fabaceae</taxon>
        <taxon>Papilionoideae</taxon>
        <taxon>50 kb inversion clade</taxon>
        <taxon>NPAAA clade</taxon>
        <taxon>indigoferoid/millettioid clade</taxon>
        <taxon>Phaseoleae</taxon>
        <taxon>Vigna</taxon>
    </lineage>
</organism>
<proteinExistence type="predicted"/>
<evidence type="ECO:0000313" key="3">
    <source>
        <dbReference type="Proteomes" id="UP000053144"/>
    </source>
</evidence>
<reference evidence="3" key="1">
    <citation type="journal article" date="2015" name="Proc. Natl. Acad. Sci. U.S.A.">
        <title>Genome sequencing of adzuki bean (Vigna angularis) provides insight into high starch and low fat accumulation and domestication.</title>
        <authorList>
            <person name="Yang K."/>
            <person name="Tian Z."/>
            <person name="Chen C."/>
            <person name="Luo L."/>
            <person name="Zhao B."/>
            <person name="Wang Z."/>
            <person name="Yu L."/>
            <person name="Li Y."/>
            <person name="Sun Y."/>
            <person name="Li W."/>
            <person name="Chen Y."/>
            <person name="Li Y."/>
            <person name="Zhang Y."/>
            <person name="Ai D."/>
            <person name="Zhao J."/>
            <person name="Shang C."/>
            <person name="Ma Y."/>
            <person name="Wu B."/>
            <person name="Wang M."/>
            <person name="Gao L."/>
            <person name="Sun D."/>
            <person name="Zhang P."/>
            <person name="Guo F."/>
            <person name="Wang W."/>
            <person name="Li Y."/>
            <person name="Wang J."/>
            <person name="Varshney R.K."/>
            <person name="Wang J."/>
            <person name="Ling H.Q."/>
            <person name="Wan P."/>
        </authorList>
    </citation>
    <scope>NUCLEOTIDE SEQUENCE</scope>
    <source>
        <strain evidence="3">cv. Jingnong 6</strain>
    </source>
</reference>
<protein>
    <submittedName>
        <fullName evidence="2">Uncharacterized protein</fullName>
    </submittedName>
</protein>
<dbReference type="Proteomes" id="UP000053144">
    <property type="component" value="Unassembled WGS sequence"/>
</dbReference>
<evidence type="ECO:0000256" key="1">
    <source>
        <dbReference type="SAM" id="MobiDB-lite"/>
    </source>
</evidence>
<dbReference type="AlphaFoldDB" id="A0A0L9TAL0"/>
<evidence type="ECO:0000313" key="2">
    <source>
        <dbReference type="EMBL" id="KOM27645.1"/>
    </source>
</evidence>
<feature type="compositionally biased region" description="Basic residues" evidence="1">
    <location>
        <begin position="82"/>
        <end position="94"/>
    </location>
</feature>
<dbReference type="Gramene" id="KOM27645">
    <property type="protein sequence ID" value="KOM27645"/>
    <property type="gene ID" value="LR48_Vigan442s008100"/>
</dbReference>
<dbReference type="EMBL" id="KQ258389">
    <property type="protein sequence ID" value="KOM27645.1"/>
    <property type="molecule type" value="Genomic_DNA"/>
</dbReference>
<feature type="region of interest" description="Disordered" evidence="1">
    <location>
        <begin position="1"/>
        <end position="42"/>
    </location>
</feature>
<accession>A0A0L9TAL0</accession>
<sequence>MKEIDTLTSPLPPSRPCPNHRPNSHPGRRVTASPDQSPRHCRASIQPPREEFVSFSTAHAPIQPPRPSLSRLSATEGESHLRRTCTGRRLHRSRPPWDSANTSIKLATGDDLRLLFF</sequence>
<feature type="region of interest" description="Disordered" evidence="1">
    <location>
        <begin position="57"/>
        <end position="100"/>
    </location>
</feature>
<name>A0A0L9TAL0_PHAAN</name>
<gene>
    <name evidence="2" type="ORF">LR48_Vigan442s008100</name>
</gene>